<evidence type="ECO:0000313" key="4">
    <source>
        <dbReference type="Proteomes" id="UP001206483"/>
    </source>
</evidence>
<dbReference type="InterPro" id="IPR001387">
    <property type="entry name" value="Cro/C1-type_HTH"/>
</dbReference>
<protein>
    <submittedName>
        <fullName evidence="3">Tetratricopeptide (TPR) repeat protein/transcriptional regulator with XRE-family HTH domain</fullName>
    </submittedName>
</protein>
<dbReference type="SUPFAM" id="SSF48452">
    <property type="entry name" value="TPR-like"/>
    <property type="match status" value="3"/>
</dbReference>
<dbReference type="SMART" id="SM00028">
    <property type="entry name" value="TPR"/>
    <property type="match status" value="6"/>
</dbReference>
<dbReference type="RefSeq" id="WP_253804813.1">
    <property type="nucleotide sequence ID" value="NZ_BAAAUB010000012.1"/>
</dbReference>
<comment type="caution">
    <text evidence="3">The sequence shown here is derived from an EMBL/GenBank/DDBJ whole genome shotgun (WGS) entry which is preliminary data.</text>
</comment>
<evidence type="ECO:0000256" key="1">
    <source>
        <dbReference type="SAM" id="MobiDB-lite"/>
    </source>
</evidence>
<dbReference type="PANTHER" id="PTHR47691:SF3">
    <property type="entry name" value="HTH-TYPE TRANSCRIPTIONAL REGULATOR RV0890C-RELATED"/>
    <property type="match status" value="1"/>
</dbReference>
<proteinExistence type="predicted"/>
<dbReference type="SMART" id="SM00530">
    <property type="entry name" value="HTH_XRE"/>
    <property type="match status" value="1"/>
</dbReference>
<dbReference type="InterPro" id="IPR011990">
    <property type="entry name" value="TPR-like_helical_dom_sf"/>
</dbReference>
<dbReference type="InterPro" id="IPR027417">
    <property type="entry name" value="P-loop_NTPase"/>
</dbReference>
<dbReference type="EMBL" id="JAMZDX010000009">
    <property type="protein sequence ID" value="MCP2314473.1"/>
    <property type="molecule type" value="Genomic_DNA"/>
</dbReference>
<gene>
    <name evidence="3" type="ORF">FHR36_007674</name>
</gene>
<dbReference type="Gene3D" id="3.40.50.300">
    <property type="entry name" value="P-loop containing nucleotide triphosphate hydrolases"/>
    <property type="match status" value="1"/>
</dbReference>
<dbReference type="CDD" id="cd00093">
    <property type="entry name" value="HTH_XRE"/>
    <property type="match status" value="1"/>
</dbReference>
<dbReference type="InterPro" id="IPR010982">
    <property type="entry name" value="Lambda_DNA-bd_dom_sf"/>
</dbReference>
<dbReference type="PROSITE" id="PS50943">
    <property type="entry name" value="HTH_CROC1"/>
    <property type="match status" value="1"/>
</dbReference>
<feature type="compositionally biased region" description="Low complexity" evidence="1">
    <location>
        <begin position="75"/>
        <end position="98"/>
    </location>
</feature>
<dbReference type="PRINTS" id="PR00364">
    <property type="entry name" value="DISEASERSIST"/>
</dbReference>
<evidence type="ECO:0000313" key="3">
    <source>
        <dbReference type="EMBL" id="MCP2314473.1"/>
    </source>
</evidence>
<name>A0ABT1JBK3_9ACTN</name>
<dbReference type="SUPFAM" id="SSF52540">
    <property type="entry name" value="P-loop containing nucleoside triphosphate hydrolases"/>
    <property type="match status" value="1"/>
</dbReference>
<dbReference type="SUPFAM" id="SSF47413">
    <property type="entry name" value="lambda repressor-like DNA-binding domains"/>
    <property type="match status" value="1"/>
</dbReference>
<reference evidence="3 4" key="1">
    <citation type="submission" date="2022-06" db="EMBL/GenBank/DDBJ databases">
        <title>Sequencing the genomes of 1000 actinobacteria strains.</title>
        <authorList>
            <person name="Klenk H.-P."/>
        </authorList>
    </citation>
    <scope>NUCLEOTIDE SEQUENCE [LARGE SCALE GENOMIC DNA]</scope>
    <source>
        <strain evidence="3 4">DSM 41656</strain>
    </source>
</reference>
<dbReference type="Gene3D" id="1.10.260.40">
    <property type="entry name" value="lambda repressor-like DNA-binding domains"/>
    <property type="match status" value="1"/>
</dbReference>
<feature type="region of interest" description="Disordered" evidence="1">
    <location>
        <begin position="75"/>
        <end position="104"/>
    </location>
</feature>
<evidence type="ECO:0000259" key="2">
    <source>
        <dbReference type="PROSITE" id="PS50943"/>
    </source>
</evidence>
<accession>A0ABT1JBK3</accession>
<dbReference type="Pfam" id="PF13424">
    <property type="entry name" value="TPR_12"/>
    <property type="match status" value="2"/>
</dbReference>
<organism evidence="3 4">
    <name type="scientific">Kitasatospora paracochleata</name>
    <dbReference type="NCBI Taxonomy" id="58354"/>
    <lineage>
        <taxon>Bacteria</taxon>
        <taxon>Bacillati</taxon>
        <taxon>Actinomycetota</taxon>
        <taxon>Actinomycetes</taxon>
        <taxon>Kitasatosporales</taxon>
        <taxon>Streptomycetaceae</taxon>
        <taxon>Kitasatospora</taxon>
    </lineage>
</organism>
<dbReference type="InterPro" id="IPR019734">
    <property type="entry name" value="TPR_rpt"/>
</dbReference>
<dbReference type="Pfam" id="PF13560">
    <property type="entry name" value="HTH_31"/>
    <property type="match status" value="1"/>
</dbReference>
<dbReference type="PANTHER" id="PTHR47691">
    <property type="entry name" value="REGULATOR-RELATED"/>
    <property type="match status" value="1"/>
</dbReference>
<dbReference type="Proteomes" id="UP001206483">
    <property type="component" value="Unassembled WGS sequence"/>
</dbReference>
<keyword evidence="4" id="KW-1185">Reference proteome</keyword>
<feature type="domain" description="HTH cro/C1-type" evidence="2">
    <location>
        <begin position="11"/>
        <end position="65"/>
    </location>
</feature>
<sequence>MSVAGSFGALLREHRLRAGWTQEELAERSGVSPHAISVLETGRRQPRLSSVAWLATALGLDAADREELLAAATRRSPAAAAGTGTGTGAATTPGAATAKSRPASPASADLLCQLPSDTRLFTGRTAELDRLLALAEAAPGGSDAGMVVISAIDGMGGVGKSALAVHAAHRMRGSFPDGQLFIDLHGHTAGLAPVTADDALERLLHSLGVPPQSIPQDLGARAAFYRERLADSRTLIVLDNAVSTAQVRPLLPGTPGCLVVVTSRRRLTGLDDAHTLALDTLGPAEAAALLHKVAGPGRIPAEDPAIGELIALCGHLPLAVRIAAARLRHRRALRIEDLVEQLRDEHDRLDRLSDEDRDLAAVFETSFTALPEAEQHLFERLGLVPGPDFDAYAAANLIGGDLRTAEHLLESLLDHHLVQQHTAGRYHFHDLVGLYARTRAGAGDRDPEREAASERLLDYFEHTAREAYLHLVQHSRPGAARTVPAPAVAPRMSDRARALAWMRAERGNLQAAAARTPVPGRAIALSAALAPFLLQEGPWQQAIELHGAAAAAAREAGDRHGEAGALTDLGRVRHALGEITDAGELHERALAIHQELGDRHGEAGALEEVGRCRYMIGEFRTALGLHERALAIHQELGDRLGEASALWGIGRAHNACGEYPAASDALERALAAFVAVGKRLGEANACWDLSRVRHATGDLAAAGELLEHALAIMEELGNRHGAANILWSLGQLRITTATYPTASDALERALAIYLDLGKRDGEAYSLKDLGRVRLETGDIAAATELLERAVAIFREDGLRYSELNAVHHLGRARHAGGETAAAAALFEQARAFNRDIGDRAGEAEVVVSTAALAVDTDGPLAGLALYREARQLAGDDTSPLNEARALEGAARCLELTGDRAAAAAELRQAVDLYRRLGAAEAEPAAARLALLEPDAG</sequence>
<dbReference type="Gene3D" id="1.25.40.10">
    <property type="entry name" value="Tetratricopeptide repeat domain"/>
    <property type="match status" value="2"/>
</dbReference>